<dbReference type="Pfam" id="PF20431">
    <property type="entry name" value="E_motif"/>
    <property type="match status" value="1"/>
</dbReference>
<evidence type="ECO:0000256" key="2">
    <source>
        <dbReference type="ARBA" id="ARBA00061659"/>
    </source>
</evidence>
<dbReference type="InterPro" id="IPR046848">
    <property type="entry name" value="E_motif"/>
</dbReference>
<keyword evidence="4" id="KW-1185">Reference proteome</keyword>
<dbReference type="PANTHER" id="PTHR47926">
    <property type="entry name" value="PENTATRICOPEPTIDE REPEAT-CONTAINING PROTEIN"/>
    <property type="match status" value="1"/>
</dbReference>
<sequence length="617" mass="68659">MIRDIWSTSKVCLDSLGCKKNLPLSLFEAFVLLNSTESRHQGLKKPAFYASLLQTCTKSFSFFHSLQLHSHIIKSGLDTNRFVGNSLLALYFKLCPDFSTTRLVFDTLPVRDVISWTSVVSGYVRVGEPAKSLQMFTEMVDFGVEPNGFTLSAVIKACSDLGDVRTGRCFHGMVLVHGFGSNHVISSALVDMYGRNFALEDAHHVFSEMLEPDAICWTSMISAFTRNDRFEEALGCFYSMMQNNVGLFPDEFTFGTILAVLGNLSRARQGKQVHANVITSGFQGNVVVASSTVDMYAKCGLICDSRGVFDRMTTKNAVSWCALLGGYCQSGNFNAVISLFREMNWEGDCYSFGTLLRACAGLAAVRKGKEVHCQYLRLGRHGDVVVESALVDFYAKCGLIDYARRVFIKISARSVISWNAMICGFAQNGHGVEAAKMFDEMVQEGITPDYISFVAVLFACSHAGLVDDGRKYFRSMTEDYSIRTGIEHCNCMVDLLSRVGLLEEAEDLINNSEYSNDPSLWAALLGACATHSDSMVGERAAKKMIELERSYHLSYVLLANVYKKVGRWDEALEIRKLMKRMRAKKGPGKSWIEIKSSLNDKSNNSFQKFDDLSLISL</sequence>
<dbReference type="SUPFAM" id="SSF48452">
    <property type="entry name" value="TPR-like"/>
    <property type="match status" value="1"/>
</dbReference>
<evidence type="ECO:0000313" key="5">
    <source>
        <dbReference type="RefSeq" id="XP_039115124.1"/>
    </source>
</evidence>
<gene>
    <name evidence="5" type="primary">LOC120250379</name>
</gene>
<dbReference type="InterPro" id="IPR002885">
    <property type="entry name" value="PPR_rpt"/>
</dbReference>
<proteinExistence type="inferred from homology"/>
<dbReference type="Pfam" id="PF01535">
    <property type="entry name" value="PPR"/>
    <property type="match status" value="3"/>
</dbReference>
<evidence type="ECO:0000256" key="3">
    <source>
        <dbReference type="PROSITE-ProRule" id="PRU00708"/>
    </source>
</evidence>
<dbReference type="PANTHER" id="PTHR47926:SF525">
    <property type="entry name" value="EMB2261"/>
    <property type="match status" value="1"/>
</dbReference>
<dbReference type="NCBIfam" id="TIGR00756">
    <property type="entry name" value="PPR"/>
    <property type="match status" value="4"/>
</dbReference>
<dbReference type="InterPro" id="IPR046960">
    <property type="entry name" value="PPR_At4g14850-like_plant"/>
</dbReference>
<evidence type="ECO:0000256" key="1">
    <source>
        <dbReference type="ARBA" id="ARBA00022737"/>
    </source>
</evidence>
<dbReference type="AlphaFoldDB" id="A0AB40AK52"/>
<dbReference type="FunFam" id="1.25.40.10:FF:001535">
    <property type="entry name" value="Putative pentatricopeptide repeat-containing protein, mitochondrial"/>
    <property type="match status" value="1"/>
</dbReference>
<comment type="similarity">
    <text evidence="2">Belongs to the PPR family. PCMP-E subfamily.</text>
</comment>
<dbReference type="Proteomes" id="UP001515500">
    <property type="component" value="Chromosome 19"/>
</dbReference>
<protein>
    <submittedName>
        <fullName evidence="5">Pentatricopeptide repeat-containing protein At1g03540</fullName>
    </submittedName>
</protein>
<feature type="repeat" description="PPR" evidence="3">
    <location>
        <begin position="316"/>
        <end position="350"/>
    </location>
</feature>
<accession>A0AB40AK52</accession>
<feature type="repeat" description="PPR" evidence="3">
    <location>
        <begin position="112"/>
        <end position="146"/>
    </location>
</feature>
<organism evidence="4 5">
    <name type="scientific">Dioscorea cayennensis subsp. rotundata</name>
    <name type="common">White Guinea yam</name>
    <name type="synonym">Dioscorea rotundata</name>
    <dbReference type="NCBI Taxonomy" id="55577"/>
    <lineage>
        <taxon>Eukaryota</taxon>
        <taxon>Viridiplantae</taxon>
        <taxon>Streptophyta</taxon>
        <taxon>Embryophyta</taxon>
        <taxon>Tracheophyta</taxon>
        <taxon>Spermatophyta</taxon>
        <taxon>Magnoliopsida</taxon>
        <taxon>Liliopsida</taxon>
        <taxon>Dioscoreales</taxon>
        <taxon>Dioscoreaceae</taxon>
        <taxon>Dioscorea</taxon>
    </lineage>
</organism>
<dbReference type="InterPro" id="IPR011990">
    <property type="entry name" value="TPR-like_helical_dom_sf"/>
</dbReference>
<reference evidence="5" key="1">
    <citation type="submission" date="2025-08" db="UniProtKB">
        <authorList>
            <consortium name="RefSeq"/>
        </authorList>
    </citation>
    <scope>IDENTIFICATION</scope>
</reference>
<dbReference type="GO" id="GO:0003723">
    <property type="term" value="F:RNA binding"/>
    <property type="evidence" value="ECO:0007669"/>
    <property type="project" value="InterPro"/>
</dbReference>
<dbReference type="Pfam" id="PF13041">
    <property type="entry name" value="PPR_2"/>
    <property type="match status" value="3"/>
</dbReference>
<name>A0AB40AK52_DIOCR</name>
<feature type="repeat" description="PPR" evidence="3">
    <location>
        <begin position="414"/>
        <end position="448"/>
    </location>
</feature>
<dbReference type="GO" id="GO:0009451">
    <property type="term" value="P:RNA modification"/>
    <property type="evidence" value="ECO:0007669"/>
    <property type="project" value="InterPro"/>
</dbReference>
<dbReference type="RefSeq" id="XP_039115124.1">
    <property type="nucleotide sequence ID" value="XM_039259190.1"/>
</dbReference>
<dbReference type="GeneID" id="120250379"/>
<feature type="repeat" description="PPR" evidence="3">
    <location>
        <begin position="213"/>
        <end position="247"/>
    </location>
</feature>
<evidence type="ECO:0000313" key="4">
    <source>
        <dbReference type="Proteomes" id="UP001515500"/>
    </source>
</evidence>
<keyword evidence="1" id="KW-0677">Repeat</keyword>
<dbReference type="PROSITE" id="PS51375">
    <property type="entry name" value="PPR"/>
    <property type="match status" value="4"/>
</dbReference>
<dbReference type="FunFam" id="1.25.40.10:FF:001093">
    <property type="entry name" value="Pentatricopeptide repeat-containing protein At2g34400"/>
    <property type="match status" value="1"/>
</dbReference>
<dbReference type="Gene3D" id="1.25.40.10">
    <property type="entry name" value="Tetratricopeptide repeat domain"/>
    <property type="match status" value="5"/>
</dbReference>